<proteinExistence type="inferred from homology"/>
<feature type="compositionally biased region" description="Low complexity" evidence="4">
    <location>
        <begin position="600"/>
        <end position="614"/>
    </location>
</feature>
<dbReference type="GO" id="GO:0016567">
    <property type="term" value="P:protein ubiquitination"/>
    <property type="evidence" value="ECO:0007669"/>
    <property type="project" value="TreeGrafter"/>
</dbReference>
<evidence type="ECO:0000256" key="1">
    <source>
        <dbReference type="ARBA" id="ARBA00022803"/>
    </source>
</evidence>
<feature type="region of interest" description="Disordered" evidence="4">
    <location>
        <begin position="360"/>
        <end position="411"/>
    </location>
</feature>
<dbReference type="GO" id="GO:0007091">
    <property type="term" value="P:metaphase/anaphase transition of mitotic cell cycle"/>
    <property type="evidence" value="ECO:0007669"/>
    <property type="project" value="TreeGrafter"/>
</dbReference>
<dbReference type="GeneID" id="24105976"/>
<gene>
    <name evidence="5" type="ORF">PHSY_000672</name>
</gene>
<sequence>MPLAATAPRSRLTATKARQPVASSSASSSATISAHPTSTSVRSRPANAAPNHSVPSQPPPLALELPPSLPTLSELETINEIKPSPQLIARRLISLARSFLALNADQDSHDPWDWEIDLCSATFFSIYAVCLDPSSTVARSTLARCARHGGFNIVLPFSPSASAASAIVSASRLSSQDPHDTAGAHACIHILQQGSAATFQDAASAREYRDACRTLGRPSDALEVAHLLRDKALGKRKAIESPSDDMPLPQIVSSQSRYQSQLQTDEAYSAASRGRSQHAQTAFIQAIELDPFNWRAWAGLCDTGYGAATANKHLGASALDRLYSGLVAQVQAPYIAMESSIKSSVPFSTGQAESSTMIRKVSEDGANKKLKVSSDAPPMPSLPSGPARNGASSRPIDKMTAPPLPTTSASAVTATRLHPASRALSAAQTNTHHLEAVVADQDDVKAAKVGGNATRPTRPAGIRTATVAPPTAANARQLRSTRGNTGAPASATTVSRSAAAPNRAGATSAAGSVSSTSSASSTTSMSSRATVSTARTAVSAKRVASGAPGQTAARSTATKPTTASSARTAAGTNGASVQQKRTTAAPTSRLATAGNTSRPGSAMSKASSSSAGGANTTVRSNGAFASSRTAAEAMRLKEESDARAKLDSLNALRGSSVHQLTAMAHQKAADRYVLALLAQVGEAYRLLRLCEGDKAAAVLSIPILAEAIPVMDSKQQPLELNGEASSSSSTAATISITEATRFLDLQVKDSLLHHLLLARSYAESSQYASSESHFTAVTKLNPYIASHVDIFSLVLFHLSREVRLSALAQHLSLISPSTASTHIVVGNAFSLQKEHQTALVCFQRAAASAPDYAYAYTLAGHEAHDLGMHDEAIAYFRSAIRCDRRHWNAWAGLGRVYLGIGEHEHAASKSLQQAIHINPSNHILWDLVGWTFSLLNAPAKALECYDRAIELAPGAGVLTLLRRAELLLQHGDAESSHRDLCRACELAPEEASVHILLAQSYMRLGGGQFCHLEGGSGKAGRATGTMVLPTKYHAEITHHLSVAVDLDPTLLRLVKSICEGYKSLPGNKLEFSMMDSMVSGQSVDESGGEYSARGYDASAMANSTPHHMFQYGSAAAAAGAAGMMNPPADFASTHPNHDAGSFLNTANSSLDIVLHDADVSL</sequence>
<evidence type="ECO:0000313" key="5">
    <source>
        <dbReference type="EMBL" id="GAC93110.1"/>
    </source>
</evidence>
<feature type="region of interest" description="Disordered" evidence="4">
    <location>
        <begin position="1"/>
        <end position="62"/>
    </location>
</feature>
<dbReference type="GO" id="GO:0051301">
    <property type="term" value="P:cell division"/>
    <property type="evidence" value="ECO:0007669"/>
    <property type="project" value="TreeGrafter"/>
</dbReference>
<dbReference type="RefSeq" id="XP_012186697.1">
    <property type="nucleotide sequence ID" value="XM_012331307.1"/>
</dbReference>
<evidence type="ECO:0000256" key="4">
    <source>
        <dbReference type="SAM" id="MobiDB-lite"/>
    </source>
</evidence>
<dbReference type="GO" id="GO:0031145">
    <property type="term" value="P:anaphase-promoting complex-dependent catabolic process"/>
    <property type="evidence" value="ECO:0007669"/>
    <property type="project" value="TreeGrafter"/>
</dbReference>
<evidence type="ECO:0000313" key="6">
    <source>
        <dbReference type="Proteomes" id="UP000014071"/>
    </source>
</evidence>
<dbReference type="HOGENOM" id="CLU_277212_0_0_1"/>
<feature type="compositionally biased region" description="Polar residues" evidence="4">
    <location>
        <begin position="577"/>
        <end position="599"/>
    </location>
</feature>
<feature type="compositionally biased region" description="Low complexity" evidence="4">
    <location>
        <begin position="487"/>
        <end position="540"/>
    </location>
</feature>
<organism evidence="5 6">
    <name type="scientific">Pseudozyma hubeiensis (strain SY62)</name>
    <name type="common">Yeast</name>
    <dbReference type="NCBI Taxonomy" id="1305764"/>
    <lineage>
        <taxon>Eukaryota</taxon>
        <taxon>Fungi</taxon>
        <taxon>Dikarya</taxon>
        <taxon>Basidiomycota</taxon>
        <taxon>Ustilaginomycotina</taxon>
        <taxon>Ustilaginomycetes</taxon>
        <taxon>Ustilaginales</taxon>
        <taxon>Ustilaginaceae</taxon>
        <taxon>Pseudozyma</taxon>
    </lineage>
</organism>
<dbReference type="AlphaFoldDB" id="R9P4R9"/>
<accession>R9P4R9</accession>
<reference evidence="6" key="1">
    <citation type="journal article" date="2013" name="Genome Announc.">
        <title>Draft genome sequence of the basidiomycetous yeast-like fungus Pseudozyma hubeiensis SY62, which produces an abundant amount of the biosurfactant mannosylerythritol lipids.</title>
        <authorList>
            <person name="Konishi M."/>
            <person name="Hatada Y."/>
            <person name="Horiuchi J."/>
        </authorList>
    </citation>
    <scope>NUCLEOTIDE SEQUENCE [LARGE SCALE GENOMIC DNA]</scope>
    <source>
        <strain evidence="6">SY62</strain>
    </source>
</reference>
<dbReference type="SUPFAM" id="SSF48452">
    <property type="entry name" value="TPR-like"/>
    <property type="match status" value="1"/>
</dbReference>
<feature type="region of interest" description="Disordered" evidence="4">
    <location>
        <begin position="449"/>
        <end position="623"/>
    </location>
</feature>
<keyword evidence="6" id="KW-1185">Reference proteome</keyword>
<dbReference type="SMART" id="SM00028">
    <property type="entry name" value="TPR"/>
    <property type="match status" value="7"/>
</dbReference>
<feature type="compositionally biased region" description="Low complexity" evidence="4">
    <location>
        <begin position="551"/>
        <end position="576"/>
    </location>
</feature>
<dbReference type="OrthoDB" id="10248520at2759"/>
<feature type="compositionally biased region" description="Low complexity" evidence="4">
    <location>
        <begin position="464"/>
        <end position="475"/>
    </location>
</feature>
<dbReference type="InterPro" id="IPR011990">
    <property type="entry name" value="TPR-like_helical_dom_sf"/>
</dbReference>
<dbReference type="Proteomes" id="UP000014071">
    <property type="component" value="Unassembled WGS sequence"/>
</dbReference>
<dbReference type="PROSITE" id="PS50005">
    <property type="entry name" value="TPR"/>
    <property type="match status" value="1"/>
</dbReference>
<evidence type="ECO:0008006" key="7">
    <source>
        <dbReference type="Google" id="ProtNLM"/>
    </source>
</evidence>
<dbReference type="PANTHER" id="PTHR12558:SF13">
    <property type="entry name" value="CELL DIVISION CYCLE PROTEIN 27 HOMOLOG"/>
    <property type="match status" value="1"/>
</dbReference>
<protein>
    <recommendedName>
        <fullName evidence="7">Nuclear protein bimA</fullName>
    </recommendedName>
</protein>
<dbReference type="GO" id="GO:0005680">
    <property type="term" value="C:anaphase-promoting complex"/>
    <property type="evidence" value="ECO:0007669"/>
    <property type="project" value="UniProtKB-ARBA"/>
</dbReference>
<keyword evidence="1 3" id="KW-0802">TPR repeat</keyword>
<dbReference type="Gene3D" id="1.25.40.10">
    <property type="entry name" value="Tetratricopeptide repeat domain"/>
    <property type="match status" value="4"/>
</dbReference>
<dbReference type="PANTHER" id="PTHR12558">
    <property type="entry name" value="CELL DIVISION CYCLE 16,23,27"/>
    <property type="match status" value="1"/>
</dbReference>
<dbReference type="Pfam" id="PF13432">
    <property type="entry name" value="TPR_16"/>
    <property type="match status" value="1"/>
</dbReference>
<evidence type="ECO:0000256" key="2">
    <source>
        <dbReference type="ARBA" id="ARBA00038210"/>
    </source>
</evidence>
<feature type="compositionally biased region" description="Low complexity" evidence="4">
    <location>
        <begin position="22"/>
        <end position="40"/>
    </location>
</feature>
<dbReference type="GO" id="GO:0005737">
    <property type="term" value="C:cytoplasm"/>
    <property type="evidence" value="ECO:0007669"/>
    <property type="project" value="TreeGrafter"/>
</dbReference>
<dbReference type="STRING" id="1305764.R9P4R9"/>
<evidence type="ECO:0000256" key="3">
    <source>
        <dbReference type="PROSITE-ProRule" id="PRU00339"/>
    </source>
</evidence>
<dbReference type="eggNOG" id="KOG1126">
    <property type="taxonomic scope" value="Eukaryota"/>
</dbReference>
<dbReference type="InterPro" id="IPR019734">
    <property type="entry name" value="TPR_rpt"/>
</dbReference>
<dbReference type="EMBL" id="DF238772">
    <property type="protein sequence ID" value="GAC93110.1"/>
    <property type="molecule type" value="Genomic_DNA"/>
</dbReference>
<comment type="similarity">
    <text evidence="2">Belongs to the APC3/CDC27 family.</text>
</comment>
<name>R9P4R9_PSEHS</name>
<feature type="repeat" description="TPR" evidence="3">
    <location>
        <begin position="853"/>
        <end position="886"/>
    </location>
</feature>